<proteinExistence type="inferred from homology"/>
<dbReference type="GO" id="GO:0005525">
    <property type="term" value="F:GTP binding"/>
    <property type="evidence" value="ECO:0007669"/>
    <property type="project" value="UniProtKB-KW"/>
</dbReference>
<dbReference type="InterPro" id="IPR027266">
    <property type="entry name" value="TrmE/GcvT-like"/>
</dbReference>
<dbReference type="HAMAP" id="MF_00379">
    <property type="entry name" value="GTPase_MnmE"/>
    <property type="match status" value="1"/>
</dbReference>
<reference evidence="8 9" key="1">
    <citation type="journal article" date="2023" name="Elife">
        <title>Identification of key yeast species and microbe-microbe interactions impacting larval growth of Drosophila in the wild.</title>
        <authorList>
            <person name="Mure A."/>
            <person name="Sugiura Y."/>
            <person name="Maeda R."/>
            <person name="Honda K."/>
            <person name="Sakurai N."/>
            <person name="Takahashi Y."/>
            <person name="Watada M."/>
            <person name="Katoh T."/>
            <person name="Gotoh A."/>
            <person name="Gotoh Y."/>
            <person name="Taniguchi I."/>
            <person name="Nakamura K."/>
            <person name="Hayashi T."/>
            <person name="Katayama T."/>
            <person name="Uemura T."/>
            <person name="Hattori Y."/>
        </authorList>
    </citation>
    <scope>NUCLEOTIDE SEQUENCE [LARGE SCALE GENOMIC DNA]</scope>
    <source>
        <strain evidence="8 9">SC-9</strain>
    </source>
</reference>
<evidence type="ECO:0000256" key="6">
    <source>
        <dbReference type="RuleBase" id="RU003313"/>
    </source>
</evidence>
<dbReference type="InterPro" id="IPR031168">
    <property type="entry name" value="G_TrmE"/>
</dbReference>
<dbReference type="Pfam" id="PF10396">
    <property type="entry name" value="TrmE_N"/>
    <property type="match status" value="1"/>
</dbReference>
<dbReference type="Proteomes" id="UP001360560">
    <property type="component" value="Unassembled WGS sequence"/>
</dbReference>
<dbReference type="Gene3D" id="3.30.1360.120">
    <property type="entry name" value="Probable tRNA modification gtpase trme, domain 1"/>
    <property type="match status" value="1"/>
</dbReference>
<sequence>MNLLGKYFLVLRPARRLFHTCSFVKNANTYSTFHHQKPTIYALSTAPGKAAVAIIRVSGPQSAFILSSLTNGKKLPSPRASALRKLYTPGTSSQKLLDHALVILFQGPKSFTGEDLLELHLHGGVATVKSVLSAIKSLNDNEKGRFIRYAENGEFTKRAFQNGRLDLTEAEGIRDMIDAETESQRMVAINSMEGYNKKFFTGLRKEIVHNSAMLSALIDFGDDYEVDEVDTLMNNVAKKIESIQGELLEYLKKAEKTQILLDGVKTALLGPTNAGKSSLLNQIANKDAAIVSNIAGTTRDIINFPLDINGYKVIVSDTAGIRSAGQTNDIIEIEGIKRAKKKALESDLILIILPADLDIKLIEPAFIEYVKQLQSSSFNKQIKLIINKTDLIDNKEKLREKYAERFNLSEDSIKFISCLTREGIDDLVSDLTKSFKLITESGDADPIGLSERSRDIIANDILFGFEEFFRAKDQGDVVMASEALNLSIEGIGKITGEAVGVEEILGVIFSTFCIGK</sequence>
<evidence type="ECO:0000259" key="7">
    <source>
        <dbReference type="PROSITE" id="PS51709"/>
    </source>
</evidence>
<dbReference type="RefSeq" id="XP_064855274.1">
    <property type="nucleotide sequence ID" value="XM_064999202.1"/>
</dbReference>
<dbReference type="Gene3D" id="3.40.50.300">
    <property type="entry name" value="P-loop containing nucleotide triphosphate hydrolases"/>
    <property type="match status" value="1"/>
</dbReference>
<keyword evidence="9" id="KW-1185">Reference proteome</keyword>
<dbReference type="GeneID" id="90076267"/>
<dbReference type="EMBL" id="BTFZ01000019">
    <property type="protein sequence ID" value="GMM38278.1"/>
    <property type="molecule type" value="Genomic_DNA"/>
</dbReference>
<dbReference type="InterPro" id="IPR006073">
    <property type="entry name" value="GTP-bd"/>
</dbReference>
<evidence type="ECO:0000256" key="3">
    <source>
        <dbReference type="ARBA" id="ARBA00022694"/>
    </source>
</evidence>
<evidence type="ECO:0000256" key="1">
    <source>
        <dbReference type="ARBA" id="ARBA00004173"/>
    </source>
</evidence>
<protein>
    <submittedName>
        <fullName evidence="8">Mss1 protein</fullName>
    </submittedName>
</protein>
<dbReference type="Pfam" id="PF12631">
    <property type="entry name" value="MnmE_helical"/>
    <property type="match status" value="1"/>
</dbReference>
<keyword evidence="5 6" id="KW-0342">GTP-binding</keyword>
<evidence type="ECO:0000313" key="9">
    <source>
        <dbReference type="Proteomes" id="UP001360560"/>
    </source>
</evidence>
<comment type="caution">
    <text evidence="8">The sequence shown here is derived from an EMBL/GenBank/DDBJ whole genome shotgun (WGS) entry which is preliminary data.</text>
</comment>
<dbReference type="InterPro" id="IPR018948">
    <property type="entry name" value="GTP-bd_TrmE_N"/>
</dbReference>
<comment type="similarity">
    <text evidence="2 6">Belongs to the TRAFAC class TrmE-Era-EngA-EngB-Septin-like GTPase superfamily. TrmE GTPase family.</text>
</comment>
<dbReference type="GO" id="GO:0030488">
    <property type="term" value="P:tRNA methylation"/>
    <property type="evidence" value="ECO:0007669"/>
    <property type="project" value="TreeGrafter"/>
</dbReference>
<dbReference type="InterPro" id="IPR027417">
    <property type="entry name" value="P-loop_NTPase"/>
</dbReference>
<dbReference type="FunFam" id="3.30.1360.120:FF:000007">
    <property type="entry name" value="tRNA modification GTPase GTPBP3, mitochondrial"/>
    <property type="match status" value="1"/>
</dbReference>
<evidence type="ECO:0000313" key="8">
    <source>
        <dbReference type="EMBL" id="GMM38278.1"/>
    </source>
</evidence>
<dbReference type="InterPro" id="IPR027368">
    <property type="entry name" value="MnmE_dom2"/>
</dbReference>
<keyword evidence="3 6" id="KW-0819">tRNA processing</keyword>
<dbReference type="PANTHER" id="PTHR42714:SF2">
    <property type="entry name" value="TRNA MODIFICATION GTPASE GTPBP3, MITOCHONDRIAL"/>
    <property type="match status" value="1"/>
</dbReference>
<dbReference type="NCBIfam" id="NF003661">
    <property type="entry name" value="PRK05291.1-3"/>
    <property type="match status" value="1"/>
</dbReference>
<dbReference type="CDD" id="cd04164">
    <property type="entry name" value="trmE"/>
    <property type="match status" value="1"/>
</dbReference>
<dbReference type="InterPro" id="IPR004520">
    <property type="entry name" value="GTPase_MnmE"/>
</dbReference>
<evidence type="ECO:0000256" key="2">
    <source>
        <dbReference type="ARBA" id="ARBA00011043"/>
    </source>
</evidence>
<dbReference type="AlphaFoldDB" id="A0AAV5QVY5"/>
<feature type="domain" description="TrmE-type G" evidence="7">
    <location>
        <begin position="263"/>
        <end position="436"/>
    </location>
</feature>
<dbReference type="InterPro" id="IPR005225">
    <property type="entry name" value="Small_GTP-bd"/>
</dbReference>
<dbReference type="CDD" id="cd14858">
    <property type="entry name" value="TrmE_N"/>
    <property type="match status" value="1"/>
</dbReference>
<organism evidence="8 9">
    <name type="scientific">Saccharomycopsis crataegensis</name>
    <dbReference type="NCBI Taxonomy" id="43959"/>
    <lineage>
        <taxon>Eukaryota</taxon>
        <taxon>Fungi</taxon>
        <taxon>Dikarya</taxon>
        <taxon>Ascomycota</taxon>
        <taxon>Saccharomycotina</taxon>
        <taxon>Saccharomycetes</taxon>
        <taxon>Saccharomycopsidaceae</taxon>
        <taxon>Saccharomycopsis</taxon>
    </lineage>
</organism>
<dbReference type="NCBIfam" id="TIGR00450">
    <property type="entry name" value="mnmE_trmE_thdF"/>
    <property type="match status" value="1"/>
</dbReference>
<dbReference type="NCBIfam" id="TIGR00231">
    <property type="entry name" value="small_GTP"/>
    <property type="match status" value="1"/>
</dbReference>
<dbReference type="InterPro" id="IPR025867">
    <property type="entry name" value="MnmE_helical"/>
</dbReference>
<dbReference type="Pfam" id="PF01926">
    <property type="entry name" value="MMR_HSR1"/>
    <property type="match status" value="1"/>
</dbReference>
<dbReference type="GO" id="GO:0005739">
    <property type="term" value="C:mitochondrion"/>
    <property type="evidence" value="ECO:0007669"/>
    <property type="project" value="UniProtKB-SubCell"/>
</dbReference>
<evidence type="ECO:0000256" key="4">
    <source>
        <dbReference type="ARBA" id="ARBA00022741"/>
    </source>
</evidence>
<dbReference type="GO" id="GO:0002098">
    <property type="term" value="P:tRNA wobble uridine modification"/>
    <property type="evidence" value="ECO:0007669"/>
    <property type="project" value="TreeGrafter"/>
</dbReference>
<dbReference type="PANTHER" id="PTHR42714">
    <property type="entry name" value="TRNA MODIFICATION GTPASE GTPBP3"/>
    <property type="match status" value="1"/>
</dbReference>
<dbReference type="Gene3D" id="1.20.120.430">
    <property type="entry name" value="tRNA modification GTPase MnmE domain 2"/>
    <property type="match status" value="1"/>
</dbReference>
<evidence type="ECO:0000256" key="5">
    <source>
        <dbReference type="ARBA" id="ARBA00023134"/>
    </source>
</evidence>
<gene>
    <name evidence="8" type="ORF">DASC09_056170</name>
</gene>
<dbReference type="SUPFAM" id="SSF52540">
    <property type="entry name" value="P-loop containing nucleoside triphosphate hydrolases"/>
    <property type="match status" value="1"/>
</dbReference>
<dbReference type="GO" id="GO:0003924">
    <property type="term" value="F:GTPase activity"/>
    <property type="evidence" value="ECO:0007669"/>
    <property type="project" value="InterPro"/>
</dbReference>
<dbReference type="PROSITE" id="PS51709">
    <property type="entry name" value="G_TRME"/>
    <property type="match status" value="1"/>
</dbReference>
<name>A0AAV5QVY5_9ASCO</name>
<keyword evidence="4 6" id="KW-0547">Nucleotide-binding</keyword>
<accession>A0AAV5QVY5</accession>
<comment type="subcellular location">
    <subcellularLocation>
        <location evidence="1">Mitochondrion</location>
    </subcellularLocation>
</comment>